<accession>A0A0K2V6Z7</accession>
<reference evidence="1" key="1">
    <citation type="submission" date="2014-05" db="EMBL/GenBank/DDBJ databases">
        <authorList>
            <person name="Chronopoulou M."/>
        </authorList>
    </citation>
    <scope>NUCLEOTIDE SEQUENCE</scope>
    <source>
        <tissue evidence="1">Whole organism</tissue>
    </source>
</reference>
<protein>
    <submittedName>
        <fullName evidence="1">Uncharacterized protein</fullName>
    </submittedName>
</protein>
<sequence>CRAADQFTGIPGIPPEFLAGVHQVDVYPVHNRGAATIVSQPQSPHSSHNHHVIKTFSAPLRSLKTMACSENETLKNRKGIIQELSALKAEVDHFQILLESNHTSKVSP</sequence>
<dbReference type="AlphaFoldDB" id="A0A0K2V6Z7"/>
<evidence type="ECO:0000313" key="1">
    <source>
        <dbReference type="EMBL" id="CDW45912.1"/>
    </source>
</evidence>
<organism evidence="1">
    <name type="scientific">Lepeophtheirus salmonis</name>
    <name type="common">Salmon louse</name>
    <name type="synonym">Caligus salmonis</name>
    <dbReference type="NCBI Taxonomy" id="72036"/>
    <lineage>
        <taxon>Eukaryota</taxon>
        <taxon>Metazoa</taxon>
        <taxon>Ecdysozoa</taxon>
        <taxon>Arthropoda</taxon>
        <taxon>Crustacea</taxon>
        <taxon>Multicrustacea</taxon>
        <taxon>Hexanauplia</taxon>
        <taxon>Copepoda</taxon>
        <taxon>Siphonostomatoida</taxon>
        <taxon>Caligidae</taxon>
        <taxon>Lepeophtheirus</taxon>
    </lineage>
</organism>
<name>A0A0K2V6Z7_LEPSM</name>
<dbReference type="EMBL" id="HACA01028551">
    <property type="protein sequence ID" value="CDW45912.1"/>
    <property type="molecule type" value="Transcribed_RNA"/>
</dbReference>
<proteinExistence type="predicted"/>
<feature type="non-terminal residue" evidence="1">
    <location>
        <position position="1"/>
    </location>
</feature>
<feature type="non-terminal residue" evidence="1">
    <location>
        <position position="108"/>
    </location>
</feature>